<evidence type="ECO:0000256" key="1">
    <source>
        <dbReference type="SAM" id="Coils"/>
    </source>
</evidence>
<accession>A0A1T4K4M9</accession>
<dbReference type="STRING" id="263852.SAMN02745116_00082"/>
<keyword evidence="3" id="KW-1185">Reference proteome</keyword>
<dbReference type="AlphaFoldDB" id="A0A1T4K4M9"/>
<evidence type="ECO:0000313" key="2">
    <source>
        <dbReference type="EMBL" id="SJZ37398.1"/>
    </source>
</evidence>
<dbReference type="Proteomes" id="UP000190328">
    <property type="component" value="Unassembled WGS sequence"/>
</dbReference>
<feature type="coiled-coil region" evidence="1">
    <location>
        <begin position="2"/>
        <end position="92"/>
    </location>
</feature>
<organism evidence="2 3">
    <name type="scientific">Pilibacter termitis</name>
    <dbReference type="NCBI Taxonomy" id="263852"/>
    <lineage>
        <taxon>Bacteria</taxon>
        <taxon>Bacillati</taxon>
        <taxon>Bacillota</taxon>
        <taxon>Bacilli</taxon>
        <taxon>Lactobacillales</taxon>
        <taxon>Enterococcaceae</taxon>
        <taxon>Pilibacter</taxon>
    </lineage>
</organism>
<evidence type="ECO:0000313" key="3">
    <source>
        <dbReference type="Proteomes" id="UP000190328"/>
    </source>
</evidence>
<dbReference type="RefSeq" id="WP_078806053.1">
    <property type="nucleotide sequence ID" value="NZ_FUXI01000001.1"/>
</dbReference>
<gene>
    <name evidence="2" type="ORF">SAMN02745116_00082</name>
</gene>
<keyword evidence="1" id="KW-0175">Coiled coil</keyword>
<proteinExistence type="predicted"/>
<protein>
    <submittedName>
        <fullName evidence="2">Uncharacterized protein</fullName>
    </submittedName>
</protein>
<dbReference type="EMBL" id="FUXI01000001">
    <property type="protein sequence ID" value="SJZ37398.1"/>
    <property type="molecule type" value="Genomic_DNA"/>
</dbReference>
<sequence>MAYQALEKFRSVEENLQQYEAEKQANAEKVLTKAREDLLREIDDEKARLNEEYEREKEQIAQEISALRQKIITKQSAEKEKLSERLSQNKEATIQLIIKRVKEFYGN</sequence>
<name>A0A1T4K4M9_9ENTE</name>
<reference evidence="2 3" key="1">
    <citation type="submission" date="2017-02" db="EMBL/GenBank/DDBJ databases">
        <authorList>
            <person name="Peterson S.W."/>
        </authorList>
    </citation>
    <scope>NUCLEOTIDE SEQUENCE [LARGE SCALE GENOMIC DNA]</scope>
    <source>
        <strain evidence="2 3">ATCC BAA-1030</strain>
    </source>
</reference>